<feature type="domain" description="Thiamine phosphate synthase/TenI" evidence="4">
    <location>
        <begin position="70"/>
        <end position="157"/>
    </location>
</feature>
<organism evidence="5 6">
    <name type="scientific">Virgisporangium aurantiacum</name>
    <dbReference type="NCBI Taxonomy" id="175570"/>
    <lineage>
        <taxon>Bacteria</taxon>
        <taxon>Bacillati</taxon>
        <taxon>Actinomycetota</taxon>
        <taxon>Actinomycetes</taxon>
        <taxon>Micromonosporales</taxon>
        <taxon>Micromonosporaceae</taxon>
        <taxon>Virgisporangium</taxon>
    </lineage>
</organism>
<dbReference type="GO" id="GO:0009228">
    <property type="term" value="P:thiamine biosynthetic process"/>
    <property type="evidence" value="ECO:0007669"/>
    <property type="project" value="UniProtKB-KW"/>
</dbReference>
<evidence type="ECO:0000313" key="5">
    <source>
        <dbReference type="EMBL" id="GIJ58992.1"/>
    </source>
</evidence>
<comment type="function">
    <text evidence="1">Condenses 4-methyl-5-(beta-hydroxyethyl)thiazole monophosphate (THZ-P) and 2-methyl-4-amino-5-hydroxymethyl pyrimidine pyrophosphate (HMP-PP) to form thiamine monophosphate (TMP).</text>
</comment>
<dbReference type="InterPro" id="IPR001295">
    <property type="entry name" value="Dihydroorotate_DH_CS"/>
</dbReference>
<sequence length="181" mass="18155">MVIVYTDRALAGERPLATVAAGAVAGGAARVVLREKDLPVDARGALASALRQSIGDRLLVSDVDGAHRDGSGRVVGRACHSAAEVASVADLEYVTVSPVYASASKPGYGPPLGLSTLRDWCSGAAVPVLALGGVDSPERAAACVRAGAAGVAVMGAVMTAADPAAVVRELVEAVCANLRWP</sequence>
<proteinExistence type="predicted"/>
<protein>
    <submittedName>
        <fullName evidence="5">Putative thiamine-phosphate synthase</fullName>
    </submittedName>
</protein>
<dbReference type="CDD" id="cd00564">
    <property type="entry name" value="TMP_TenI"/>
    <property type="match status" value="1"/>
</dbReference>
<evidence type="ECO:0000259" key="4">
    <source>
        <dbReference type="Pfam" id="PF02581"/>
    </source>
</evidence>
<dbReference type="Gene3D" id="3.20.20.70">
    <property type="entry name" value="Aldolase class I"/>
    <property type="match status" value="1"/>
</dbReference>
<name>A0A8J4E4J4_9ACTN</name>
<evidence type="ECO:0000256" key="1">
    <source>
        <dbReference type="ARBA" id="ARBA00003814"/>
    </source>
</evidence>
<evidence type="ECO:0000256" key="3">
    <source>
        <dbReference type="ARBA" id="ARBA00022977"/>
    </source>
</evidence>
<evidence type="ECO:0000313" key="6">
    <source>
        <dbReference type="Proteomes" id="UP000612585"/>
    </source>
</evidence>
<dbReference type="RefSeq" id="WP_204000567.1">
    <property type="nucleotide sequence ID" value="NZ_BOPG01000044.1"/>
</dbReference>
<accession>A0A8J4E4J4</accession>
<dbReference type="PROSITE" id="PS00912">
    <property type="entry name" value="DHODEHASE_2"/>
    <property type="match status" value="1"/>
</dbReference>
<dbReference type="GO" id="GO:0006207">
    <property type="term" value="P:'de novo' pyrimidine nucleobase biosynthetic process"/>
    <property type="evidence" value="ECO:0007669"/>
    <property type="project" value="InterPro"/>
</dbReference>
<keyword evidence="3" id="KW-0784">Thiamine biosynthesis</keyword>
<dbReference type="InterPro" id="IPR022998">
    <property type="entry name" value="ThiamineP_synth_TenI"/>
</dbReference>
<dbReference type="InterPro" id="IPR036206">
    <property type="entry name" value="ThiamineP_synth_sf"/>
</dbReference>
<dbReference type="PANTHER" id="PTHR20857">
    <property type="entry name" value="THIAMINE-PHOSPHATE PYROPHOSPHORYLASE"/>
    <property type="match status" value="1"/>
</dbReference>
<evidence type="ECO:0000256" key="2">
    <source>
        <dbReference type="ARBA" id="ARBA00004948"/>
    </source>
</evidence>
<dbReference type="SUPFAM" id="SSF51391">
    <property type="entry name" value="Thiamin phosphate synthase"/>
    <property type="match status" value="1"/>
</dbReference>
<dbReference type="GO" id="GO:0016627">
    <property type="term" value="F:oxidoreductase activity, acting on the CH-CH group of donors"/>
    <property type="evidence" value="ECO:0007669"/>
    <property type="project" value="InterPro"/>
</dbReference>
<reference evidence="5" key="1">
    <citation type="submission" date="2021-01" db="EMBL/GenBank/DDBJ databases">
        <title>Whole genome shotgun sequence of Virgisporangium aurantiacum NBRC 16421.</title>
        <authorList>
            <person name="Komaki H."/>
            <person name="Tamura T."/>
        </authorList>
    </citation>
    <scope>NUCLEOTIDE SEQUENCE</scope>
    <source>
        <strain evidence="5">NBRC 16421</strain>
    </source>
</reference>
<dbReference type="Pfam" id="PF02581">
    <property type="entry name" value="TMP-TENI"/>
    <property type="match status" value="1"/>
</dbReference>
<dbReference type="GO" id="GO:0005737">
    <property type="term" value="C:cytoplasm"/>
    <property type="evidence" value="ECO:0007669"/>
    <property type="project" value="TreeGrafter"/>
</dbReference>
<comment type="pathway">
    <text evidence="2">Cofactor biosynthesis; thiamine diphosphate biosynthesis.</text>
</comment>
<gene>
    <name evidence="5" type="primary">thiE_2</name>
    <name evidence="5" type="ORF">Vau01_065080</name>
</gene>
<dbReference type="AlphaFoldDB" id="A0A8J4E4J4"/>
<dbReference type="GO" id="GO:0004789">
    <property type="term" value="F:thiamine-phosphate diphosphorylase activity"/>
    <property type="evidence" value="ECO:0007669"/>
    <property type="project" value="TreeGrafter"/>
</dbReference>
<dbReference type="InterPro" id="IPR013785">
    <property type="entry name" value="Aldolase_TIM"/>
</dbReference>
<keyword evidence="6" id="KW-1185">Reference proteome</keyword>
<dbReference type="PANTHER" id="PTHR20857:SF15">
    <property type="entry name" value="THIAMINE-PHOSPHATE SYNTHASE"/>
    <property type="match status" value="1"/>
</dbReference>
<comment type="caution">
    <text evidence="5">The sequence shown here is derived from an EMBL/GenBank/DDBJ whole genome shotgun (WGS) entry which is preliminary data.</text>
</comment>
<dbReference type="Proteomes" id="UP000612585">
    <property type="component" value="Unassembled WGS sequence"/>
</dbReference>
<dbReference type="EMBL" id="BOPG01000044">
    <property type="protein sequence ID" value="GIJ58992.1"/>
    <property type="molecule type" value="Genomic_DNA"/>
</dbReference>